<dbReference type="PANTHER" id="PTHR10590">
    <property type="entry name" value="SODIUM/NUCLEOSIDE COTRANSPORTER"/>
    <property type="match status" value="1"/>
</dbReference>
<dbReference type="InterPro" id="IPR008276">
    <property type="entry name" value="C_nuclsd_transpt"/>
</dbReference>
<feature type="domain" description="Concentrative nucleoside transporter N-terminal" evidence="8">
    <location>
        <begin position="1"/>
        <end position="69"/>
    </location>
</feature>
<feature type="transmembrane region" description="Helical" evidence="7">
    <location>
        <begin position="21"/>
        <end position="47"/>
    </location>
</feature>
<feature type="transmembrane region" description="Helical" evidence="7">
    <location>
        <begin position="234"/>
        <end position="257"/>
    </location>
</feature>
<dbReference type="InterPro" id="IPR011657">
    <property type="entry name" value="CNT_C_dom"/>
</dbReference>
<feature type="domain" description="Concentrative nucleoside transporter C-terminal" evidence="9">
    <location>
        <begin position="180"/>
        <end position="379"/>
    </location>
</feature>
<evidence type="ECO:0000259" key="8">
    <source>
        <dbReference type="Pfam" id="PF01773"/>
    </source>
</evidence>
<comment type="subcellular location">
    <subcellularLocation>
        <location evidence="1">Cell membrane</location>
        <topology evidence="1">Multi-pass membrane protein</topology>
    </subcellularLocation>
</comment>
<dbReference type="EMBL" id="CP027059">
    <property type="protein sequence ID" value="UQZ82367.1"/>
    <property type="molecule type" value="Genomic_DNA"/>
</dbReference>
<accession>A0ABY4RJH8</accession>
<organism evidence="11 12">
    <name type="scientific">Paenibacillus konkukensis</name>
    <dbReference type="NCBI Taxonomy" id="2020716"/>
    <lineage>
        <taxon>Bacteria</taxon>
        <taxon>Bacillati</taxon>
        <taxon>Bacillota</taxon>
        <taxon>Bacilli</taxon>
        <taxon>Bacillales</taxon>
        <taxon>Paenibacillaceae</taxon>
        <taxon>Paenibacillus</taxon>
    </lineage>
</organism>
<evidence type="ECO:0000256" key="5">
    <source>
        <dbReference type="ARBA" id="ARBA00022989"/>
    </source>
</evidence>
<dbReference type="Pfam" id="PF07670">
    <property type="entry name" value="Gate"/>
    <property type="match status" value="1"/>
</dbReference>
<feature type="transmembrane region" description="Helical" evidence="7">
    <location>
        <begin position="322"/>
        <end position="342"/>
    </location>
</feature>
<dbReference type="InterPro" id="IPR011642">
    <property type="entry name" value="Gate_dom"/>
</dbReference>
<feature type="transmembrane region" description="Helical" evidence="7">
    <location>
        <begin position="269"/>
        <end position="286"/>
    </location>
</feature>
<evidence type="ECO:0000256" key="2">
    <source>
        <dbReference type="ARBA" id="ARBA00009033"/>
    </source>
</evidence>
<sequence length="382" mass="41273">MLGIAYLFSNGRKKIRIRPAATMIAIQLILAFVLLNTEAGIGIVSYLSLMFNKLLEMADTGIDFVFGGLENEGAFTFYLHVLLPIIFISILIGIFNYFKILPFVIKHVGRALSKINGMGRLENYIAVSTAVLGQPEVYLTVKKQLRLVSEKRLYTFCTSGMSAVSMAIVGSYMKMLEPKYVVIGVVLNILSALIVASIINPYEVKDEEDLLLLEDGEAKPAFFEMVGDSIMDGFKIACVVAAMLVGYVALMSLLNYAFTGAFHISFQTALGYVFAPIAFLMGVPMHETVHAGSIMATKIVTNEFVAMQGFQSLAASLSPKTIGILSVYLVSFANFGTIGTLIGGIKALDEKQGNQAARFGLKLLLGSTLASVISATVAGTFL</sequence>
<evidence type="ECO:0000259" key="9">
    <source>
        <dbReference type="Pfam" id="PF07662"/>
    </source>
</evidence>
<feature type="transmembrane region" description="Helical" evidence="7">
    <location>
        <begin position="363"/>
        <end position="381"/>
    </location>
</feature>
<keyword evidence="12" id="KW-1185">Reference proteome</keyword>
<evidence type="ECO:0000259" key="10">
    <source>
        <dbReference type="Pfam" id="PF07670"/>
    </source>
</evidence>
<feature type="transmembrane region" description="Helical" evidence="7">
    <location>
        <begin position="77"/>
        <end position="100"/>
    </location>
</feature>
<dbReference type="Pfam" id="PF07662">
    <property type="entry name" value="Nucleos_tra2_C"/>
    <property type="match status" value="1"/>
</dbReference>
<feature type="domain" description="Nucleoside transporter/FeoB GTPase Gate" evidence="10">
    <location>
        <begin position="80"/>
        <end position="178"/>
    </location>
</feature>
<evidence type="ECO:0000256" key="3">
    <source>
        <dbReference type="ARBA" id="ARBA00022475"/>
    </source>
</evidence>
<proteinExistence type="inferred from homology"/>
<keyword evidence="6 7" id="KW-0472">Membrane</keyword>
<evidence type="ECO:0000256" key="7">
    <source>
        <dbReference type="SAM" id="Phobius"/>
    </source>
</evidence>
<dbReference type="Pfam" id="PF01773">
    <property type="entry name" value="Nucleos_tra2_N"/>
    <property type="match status" value="1"/>
</dbReference>
<keyword evidence="5 7" id="KW-1133">Transmembrane helix</keyword>
<name>A0ABY4RJH8_9BACL</name>
<protein>
    <submittedName>
        <fullName evidence="11">Nucleoside permease NupC</fullName>
    </submittedName>
</protein>
<comment type="similarity">
    <text evidence="2">Belongs to the concentrative nucleoside transporter (CNT) (TC 2.A.41) family.</text>
</comment>
<evidence type="ECO:0000313" key="11">
    <source>
        <dbReference type="EMBL" id="UQZ82367.1"/>
    </source>
</evidence>
<reference evidence="11" key="2">
    <citation type="journal article" date="2021" name="J Anim Sci Technol">
        <title>Complete genome sequence of Paenibacillus konkukensis sp. nov. SK3146 as a potential probiotic strain.</title>
        <authorList>
            <person name="Jung H.I."/>
            <person name="Park S."/>
            <person name="Niu K.M."/>
            <person name="Lee S.W."/>
            <person name="Kothari D."/>
            <person name="Yi K.J."/>
            <person name="Kim S.K."/>
        </authorList>
    </citation>
    <scope>NUCLEOTIDE SEQUENCE</scope>
    <source>
        <strain evidence="11">SK3146</strain>
    </source>
</reference>
<keyword evidence="3" id="KW-1003">Cell membrane</keyword>
<gene>
    <name evidence="11" type="primary">nupC_2</name>
    <name evidence="11" type="ORF">SK3146_01524</name>
</gene>
<evidence type="ECO:0000256" key="1">
    <source>
        <dbReference type="ARBA" id="ARBA00004651"/>
    </source>
</evidence>
<evidence type="ECO:0000313" key="12">
    <source>
        <dbReference type="Proteomes" id="UP001057134"/>
    </source>
</evidence>
<reference evidence="11" key="1">
    <citation type="submission" date="2018-02" db="EMBL/GenBank/DDBJ databases">
        <authorList>
            <person name="Kim S.-K."/>
            <person name="Jung H.-I."/>
            <person name="Lee S.-W."/>
        </authorList>
    </citation>
    <scope>NUCLEOTIDE SEQUENCE</scope>
    <source>
        <strain evidence="11">SK3146</strain>
    </source>
</reference>
<dbReference type="InterPro" id="IPR002668">
    <property type="entry name" value="CNT_N_dom"/>
</dbReference>
<dbReference type="PANTHER" id="PTHR10590:SF23">
    <property type="entry name" value="NUPC_NUPG FAMILY NUCLEOSIDE CNT TRANSPORTER"/>
    <property type="match status" value="1"/>
</dbReference>
<dbReference type="Proteomes" id="UP001057134">
    <property type="component" value="Chromosome"/>
</dbReference>
<evidence type="ECO:0000256" key="4">
    <source>
        <dbReference type="ARBA" id="ARBA00022692"/>
    </source>
</evidence>
<feature type="transmembrane region" description="Helical" evidence="7">
    <location>
        <begin position="180"/>
        <end position="199"/>
    </location>
</feature>
<keyword evidence="4 7" id="KW-0812">Transmembrane</keyword>
<evidence type="ECO:0000256" key="6">
    <source>
        <dbReference type="ARBA" id="ARBA00023136"/>
    </source>
</evidence>